<accession>A0A8H7UUX9</accession>
<proteinExistence type="predicted"/>
<organism evidence="1 2">
    <name type="scientific">Mucor saturninus</name>
    <dbReference type="NCBI Taxonomy" id="64648"/>
    <lineage>
        <taxon>Eukaryota</taxon>
        <taxon>Fungi</taxon>
        <taxon>Fungi incertae sedis</taxon>
        <taxon>Mucoromycota</taxon>
        <taxon>Mucoromycotina</taxon>
        <taxon>Mucoromycetes</taxon>
        <taxon>Mucorales</taxon>
        <taxon>Mucorineae</taxon>
        <taxon>Mucoraceae</taxon>
        <taxon>Mucor</taxon>
    </lineage>
</organism>
<sequence>MKSTHDSNFPVYSYGYVHCSYRLFSLLYFSLNSRPENTKRAYEPKIEEYRRWCDSKFAHESLELRYIVNGEKAHFFLDDAVAGRSNRSKRKRANDGEESPARVIRVATLSQYGAAIVHPWERQRQMKINSNSHPRETFAPLLERVRREEEEVKKANFEDREVGTIMDDYTTTDQIADITAYYFEQ</sequence>
<evidence type="ECO:0000313" key="2">
    <source>
        <dbReference type="Proteomes" id="UP000603453"/>
    </source>
</evidence>
<name>A0A8H7UUX9_9FUNG</name>
<dbReference type="OrthoDB" id="2289316at2759"/>
<dbReference type="EMBL" id="JAEPRD010000362">
    <property type="protein sequence ID" value="KAG2191724.1"/>
    <property type="molecule type" value="Genomic_DNA"/>
</dbReference>
<comment type="caution">
    <text evidence="1">The sequence shown here is derived from an EMBL/GenBank/DDBJ whole genome shotgun (WGS) entry which is preliminary data.</text>
</comment>
<keyword evidence="2" id="KW-1185">Reference proteome</keyword>
<dbReference type="Proteomes" id="UP000603453">
    <property type="component" value="Unassembled WGS sequence"/>
</dbReference>
<dbReference type="AlphaFoldDB" id="A0A8H7UUX9"/>
<gene>
    <name evidence="1" type="ORF">INT47_007989</name>
</gene>
<protein>
    <submittedName>
        <fullName evidence="1">Uncharacterized protein</fullName>
    </submittedName>
</protein>
<reference evidence="1" key="1">
    <citation type="submission" date="2020-12" db="EMBL/GenBank/DDBJ databases">
        <title>Metabolic potential, ecology and presence of endohyphal bacteria is reflected in genomic diversity of Mucoromycotina.</title>
        <authorList>
            <person name="Muszewska A."/>
            <person name="Okrasinska A."/>
            <person name="Steczkiewicz K."/>
            <person name="Drgas O."/>
            <person name="Orlowska M."/>
            <person name="Perlinska-Lenart U."/>
            <person name="Aleksandrzak-Piekarczyk T."/>
            <person name="Szatraj K."/>
            <person name="Zielenkiewicz U."/>
            <person name="Pilsyk S."/>
            <person name="Malc E."/>
            <person name="Mieczkowski P."/>
            <person name="Kruszewska J.S."/>
            <person name="Biernat P."/>
            <person name="Pawlowska J."/>
        </authorList>
    </citation>
    <scope>NUCLEOTIDE SEQUENCE</scope>
    <source>
        <strain evidence="1">WA0000017839</strain>
    </source>
</reference>
<evidence type="ECO:0000313" key="1">
    <source>
        <dbReference type="EMBL" id="KAG2191724.1"/>
    </source>
</evidence>